<gene>
    <name evidence="1" type="ORF">BCR35DRAFT_350766</name>
</gene>
<dbReference type="PANTHER" id="PTHR37315:SF1">
    <property type="entry name" value="UPF0311 PROTEIN BLR7842"/>
    <property type="match status" value="1"/>
</dbReference>
<keyword evidence="2" id="KW-1185">Reference proteome</keyword>
<organism evidence="1 2">
    <name type="scientific">Leucosporidium creatinivorum</name>
    <dbReference type="NCBI Taxonomy" id="106004"/>
    <lineage>
        <taxon>Eukaryota</taxon>
        <taxon>Fungi</taxon>
        <taxon>Dikarya</taxon>
        <taxon>Basidiomycota</taxon>
        <taxon>Pucciniomycotina</taxon>
        <taxon>Microbotryomycetes</taxon>
        <taxon>Leucosporidiales</taxon>
        <taxon>Leucosporidium</taxon>
    </lineage>
</organism>
<evidence type="ECO:0000313" key="1">
    <source>
        <dbReference type="EMBL" id="ORY88856.1"/>
    </source>
</evidence>
<evidence type="ECO:0000313" key="2">
    <source>
        <dbReference type="Proteomes" id="UP000193467"/>
    </source>
</evidence>
<dbReference type="STRING" id="106004.A0A1Y2FXV6"/>
<comment type="caution">
    <text evidence="1">The sequence shown here is derived from an EMBL/GenBank/DDBJ whole genome shotgun (WGS) entry which is preliminary data.</text>
</comment>
<accession>A0A1Y2FXV6</accession>
<dbReference type="Pfam" id="PF11578">
    <property type="entry name" value="DUF3237"/>
    <property type="match status" value="1"/>
</dbReference>
<dbReference type="Gene3D" id="2.40.160.20">
    <property type="match status" value="1"/>
</dbReference>
<reference evidence="1 2" key="1">
    <citation type="submission" date="2016-07" db="EMBL/GenBank/DDBJ databases">
        <title>Pervasive Adenine N6-methylation of Active Genes in Fungi.</title>
        <authorList>
            <consortium name="DOE Joint Genome Institute"/>
            <person name="Mondo S.J."/>
            <person name="Dannebaum R.O."/>
            <person name="Kuo R.C."/>
            <person name="Labutti K."/>
            <person name="Haridas S."/>
            <person name="Kuo A."/>
            <person name="Salamov A."/>
            <person name="Ahrendt S.R."/>
            <person name="Lipzen A."/>
            <person name="Sullivan W."/>
            <person name="Andreopoulos W.B."/>
            <person name="Clum A."/>
            <person name="Lindquist E."/>
            <person name="Daum C."/>
            <person name="Ramamoorthy G.K."/>
            <person name="Gryganskyi A."/>
            <person name="Culley D."/>
            <person name="Magnuson J.K."/>
            <person name="James T.Y."/>
            <person name="O'Malley M.A."/>
            <person name="Stajich J.E."/>
            <person name="Spatafora J.W."/>
            <person name="Visel A."/>
            <person name="Grigoriev I.V."/>
        </authorList>
    </citation>
    <scope>NUCLEOTIDE SEQUENCE [LARGE SCALE GENOMIC DNA]</scope>
    <source>
        <strain evidence="1 2">62-1032</strain>
    </source>
</reference>
<dbReference type="EMBL" id="MCGR01000008">
    <property type="protein sequence ID" value="ORY88856.1"/>
    <property type="molecule type" value="Genomic_DNA"/>
</dbReference>
<name>A0A1Y2FXV6_9BASI</name>
<dbReference type="OrthoDB" id="2544694at2759"/>
<dbReference type="InParanoid" id="A0A1Y2FXV6"/>
<protein>
    <submittedName>
        <fullName evidence="1">Uncharacterized protein</fullName>
    </submittedName>
</protein>
<dbReference type="PANTHER" id="PTHR37315">
    <property type="entry name" value="UPF0311 PROTEIN BLR7842"/>
    <property type="match status" value="1"/>
</dbReference>
<dbReference type="AlphaFoldDB" id="A0A1Y2FXV6"/>
<sequence>MAPSLYTPDVRLYTVPAKYRDALELPIPTPSLQPSFRLVCDLEPVRALGEGLHADGGQFNWINFTGGYITGSFGTGIILPGGQDSQHVLSASHPSAPHSAQLSTRYLIRIDSLPPPHPPSTEPTYVQLSTRGWRTGPPEVMARLAAAAREGFEGKVPEPSEYKFRLCIEMETDSRGPLAFLNTSMWVGSGVRKGRQVLYDAYEIL</sequence>
<dbReference type="Proteomes" id="UP000193467">
    <property type="component" value="Unassembled WGS sequence"/>
</dbReference>
<proteinExistence type="predicted"/>
<dbReference type="InterPro" id="IPR020915">
    <property type="entry name" value="UPF0311"/>
</dbReference>